<keyword evidence="1" id="KW-0732">Signal</keyword>
<dbReference type="RefSeq" id="WP_161039841.1">
    <property type="nucleotide sequence ID" value="NZ_WWCM01000009.1"/>
</dbReference>
<dbReference type="PROSITE" id="PS51257">
    <property type="entry name" value="PROKAR_LIPOPROTEIN"/>
    <property type="match status" value="1"/>
</dbReference>
<dbReference type="Proteomes" id="UP000478090">
    <property type="component" value="Unassembled WGS sequence"/>
</dbReference>
<keyword evidence="3" id="KW-1185">Reference proteome</keyword>
<proteinExistence type="predicted"/>
<accession>A0ABW9VPX9</accession>
<feature type="signal peptide" evidence="1">
    <location>
        <begin position="1"/>
        <end position="19"/>
    </location>
</feature>
<dbReference type="EMBL" id="WWCM01000009">
    <property type="protein sequence ID" value="MYM40494.1"/>
    <property type="molecule type" value="Genomic_DNA"/>
</dbReference>
<feature type="chain" id="PRO_5047464804" description="Lipoprotein" evidence="1">
    <location>
        <begin position="20"/>
        <end position="216"/>
    </location>
</feature>
<sequence length="216" mass="21476">MNIKLMGAAAALVLGAALAGCGGKQQFAVQGTITGLNNAGLVLANGSDTLPVPAGALTFTMPKQIDYGASFNVVVQTQPAHQTCTPVVATSSGSAGHTLAINAQITCVQNSYALGGKFSGLYANNDATATTAATPRTVVLLNGSTGGQLSVSSAMADTNTPGAGFFNFAAAVKFGDAYGVTILSQPSDVSCTLTNGSGIMPESPVSNIVLTCVPKT</sequence>
<evidence type="ECO:0000313" key="3">
    <source>
        <dbReference type="Proteomes" id="UP000478090"/>
    </source>
</evidence>
<evidence type="ECO:0000256" key="1">
    <source>
        <dbReference type="SAM" id="SignalP"/>
    </source>
</evidence>
<name>A0ABW9VPX9_9BURK</name>
<evidence type="ECO:0008006" key="4">
    <source>
        <dbReference type="Google" id="ProtNLM"/>
    </source>
</evidence>
<organism evidence="2 3">
    <name type="scientific">Duganella qianjiadongensis</name>
    <dbReference type="NCBI Taxonomy" id="2692176"/>
    <lineage>
        <taxon>Bacteria</taxon>
        <taxon>Pseudomonadati</taxon>
        <taxon>Pseudomonadota</taxon>
        <taxon>Betaproteobacteria</taxon>
        <taxon>Burkholderiales</taxon>
        <taxon>Oxalobacteraceae</taxon>
        <taxon>Telluria group</taxon>
        <taxon>Duganella</taxon>
    </lineage>
</organism>
<reference evidence="2 3" key="1">
    <citation type="submission" date="2019-12" db="EMBL/GenBank/DDBJ databases">
        <title>Novel species isolated from a subtropical stream in China.</title>
        <authorList>
            <person name="Lu H."/>
        </authorList>
    </citation>
    <scope>NUCLEOTIDE SEQUENCE [LARGE SCALE GENOMIC DNA]</scope>
    <source>
        <strain evidence="2 3">CY13W</strain>
    </source>
</reference>
<protein>
    <recommendedName>
        <fullName evidence="4">Lipoprotein</fullName>
    </recommendedName>
</protein>
<evidence type="ECO:0000313" key="2">
    <source>
        <dbReference type="EMBL" id="MYM40494.1"/>
    </source>
</evidence>
<comment type="caution">
    <text evidence="2">The sequence shown here is derived from an EMBL/GenBank/DDBJ whole genome shotgun (WGS) entry which is preliminary data.</text>
</comment>
<gene>
    <name evidence="2" type="ORF">GTP27_14280</name>
</gene>